<evidence type="ECO:0000313" key="3">
    <source>
        <dbReference type="Proteomes" id="UP000006804"/>
    </source>
</evidence>
<dbReference type="SUPFAM" id="SSF53335">
    <property type="entry name" value="S-adenosyl-L-methionine-dependent methyltransferases"/>
    <property type="match status" value="1"/>
</dbReference>
<evidence type="ECO:0000313" key="2">
    <source>
        <dbReference type="EMBL" id="AEH51344.1"/>
    </source>
</evidence>
<dbReference type="InterPro" id="IPR029063">
    <property type="entry name" value="SAM-dependent_MTases_sf"/>
</dbReference>
<dbReference type="GO" id="GO:0032259">
    <property type="term" value="P:methylation"/>
    <property type="evidence" value="ECO:0007669"/>
    <property type="project" value="UniProtKB-KW"/>
</dbReference>
<dbReference type="KEGG" id="tta:Theth_1273"/>
<dbReference type="OrthoDB" id="47041at2"/>
<dbReference type="HOGENOM" id="CLU_061983_3_1_0"/>
<dbReference type="AlphaFoldDB" id="F7YUE5"/>
<dbReference type="InterPro" id="IPR007848">
    <property type="entry name" value="Small_mtfrase_dom"/>
</dbReference>
<dbReference type="Gene3D" id="3.40.50.150">
    <property type="entry name" value="Vaccinia Virus protein VP39"/>
    <property type="match status" value="1"/>
</dbReference>
<keyword evidence="2" id="KW-0808">Transferase</keyword>
<dbReference type="Proteomes" id="UP000006804">
    <property type="component" value="Chromosome"/>
</dbReference>
<dbReference type="CDD" id="cd02440">
    <property type="entry name" value="AdoMet_MTases"/>
    <property type="match status" value="1"/>
</dbReference>
<dbReference type="RefSeq" id="WP_013932561.1">
    <property type="nucleotide sequence ID" value="NC_015707.1"/>
</dbReference>
<organism evidence="2 3">
    <name type="scientific">Pseudothermotoga thermarum DSM 5069</name>
    <dbReference type="NCBI Taxonomy" id="688269"/>
    <lineage>
        <taxon>Bacteria</taxon>
        <taxon>Thermotogati</taxon>
        <taxon>Thermotogota</taxon>
        <taxon>Thermotogae</taxon>
        <taxon>Thermotogales</taxon>
        <taxon>Thermotogaceae</taxon>
        <taxon>Pseudothermotoga</taxon>
    </lineage>
</organism>
<dbReference type="eggNOG" id="COG4123">
    <property type="taxonomic scope" value="Bacteria"/>
</dbReference>
<dbReference type="PANTHER" id="PTHR47739:SF1">
    <property type="entry name" value="TRNA1(VAL) (ADENINE(37)-N6)-METHYLTRANSFERASE"/>
    <property type="match status" value="1"/>
</dbReference>
<dbReference type="Pfam" id="PF05175">
    <property type="entry name" value="MTS"/>
    <property type="match status" value="1"/>
</dbReference>
<dbReference type="EMBL" id="CP002351">
    <property type="protein sequence ID" value="AEH51344.1"/>
    <property type="molecule type" value="Genomic_DNA"/>
</dbReference>
<name>F7YUE5_9THEM</name>
<dbReference type="PANTHER" id="PTHR47739">
    <property type="entry name" value="TRNA1(VAL) (ADENINE(37)-N6)-METHYLTRANSFERASE"/>
    <property type="match status" value="1"/>
</dbReference>
<accession>F7YUE5</accession>
<protein>
    <submittedName>
        <fullName evidence="2">Methyltransferase type 11</fullName>
    </submittedName>
</protein>
<dbReference type="PATRIC" id="fig|688269.3.peg.1310"/>
<keyword evidence="2" id="KW-0489">Methyltransferase</keyword>
<dbReference type="InterPro" id="IPR050210">
    <property type="entry name" value="tRNA_Adenine-N(6)_MTase"/>
</dbReference>
<keyword evidence="3" id="KW-1185">Reference proteome</keyword>
<dbReference type="GO" id="GO:0008168">
    <property type="term" value="F:methyltransferase activity"/>
    <property type="evidence" value="ECO:0007669"/>
    <property type="project" value="UniProtKB-KW"/>
</dbReference>
<proteinExistence type="predicted"/>
<dbReference type="STRING" id="688269.Theth_1273"/>
<gene>
    <name evidence="2" type="ORF">Theth_1273</name>
</gene>
<evidence type="ECO:0000259" key="1">
    <source>
        <dbReference type="Pfam" id="PF05175"/>
    </source>
</evidence>
<feature type="domain" description="Methyltransferase small" evidence="1">
    <location>
        <begin position="34"/>
        <end position="120"/>
    </location>
</feature>
<reference evidence="2 3" key="1">
    <citation type="submission" date="2010-11" db="EMBL/GenBank/DDBJ databases">
        <title>The complete genome of Thermotoga thermarum DSM 5069.</title>
        <authorList>
            <consortium name="US DOE Joint Genome Institute (JGI-PGF)"/>
            <person name="Lucas S."/>
            <person name="Copeland A."/>
            <person name="Lapidus A."/>
            <person name="Bruce D."/>
            <person name="Goodwin L."/>
            <person name="Pitluck S."/>
            <person name="Kyrpides N."/>
            <person name="Mavromatis K."/>
            <person name="Ivanova N."/>
            <person name="Zeytun A."/>
            <person name="Brettin T."/>
            <person name="Detter J.C."/>
            <person name="Tapia R."/>
            <person name="Han C."/>
            <person name="Land M."/>
            <person name="Hauser L."/>
            <person name="Markowitz V."/>
            <person name="Cheng J.-F."/>
            <person name="Hugenholtz P."/>
            <person name="Woyke T."/>
            <person name="Wu D."/>
            <person name="Spring S."/>
            <person name="Schroeder M."/>
            <person name="Brambilla E."/>
            <person name="Klenk H.-P."/>
            <person name="Eisen J.A."/>
        </authorList>
    </citation>
    <scope>NUCLEOTIDE SEQUENCE [LARGE SCALE GENOMIC DNA]</scope>
    <source>
        <strain evidence="2 3">DSM 5069</strain>
    </source>
</reference>
<sequence length="222" mass="24891" precursor="true">MKPFNENLFEGLFIADAGKSYNVTHATVVLAWSSTPNKKVGKIVELGCATGAVAAYLAKNFNVQVVGVEKEKYLAELAQETVKRNNLSDKVKIYNISCCDVKKYLPCESFDMVVANPPHNLSHVPSPDEIRRKTRTADLSTVEEFVDATFYLLRNRGYFVYVLSPNHLTFWLERFLERKLQPKTLIPVYGEKTRSAVLVVLKGVKNGGIGLKIEPPLILKKS</sequence>